<evidence type="ECO:0000313" key="9">
    <source>
        <dbReference type="Proteomes" id="UP000781958"/>
    </source>
</evidence>
<keyword evidence="5 6" id="KW-0472">Membrane</keyword>
<feature type="transmembrane region" description="Helical" evidence="6">
    <location>
        <begin position="27"/>
        <end position="48"/>
    </location>
</feature>
<dbReference type="PANTHER" id="PTHR35007:SF2">
    <property type="entry name" value="PILUS ASSEMBLE PROTEIN"/>
    <property type="match status" value="1"/>
</dbReference>
<keyword evidence="3 6" id="KW-0812">Transmembrane</keyword>
<organism evidence="8 9">
    <name type="scientific">Azospirillum rugosum</name>
    <dbReference type="NCBI Taxonomy" id="416170"/>
    <lineage>
        <taxon>Bacteria</taxon>
        <taxon>Pseudomonadati</taxon>
        <taxon>Pseudomonadota</taxon>
        <taxon>Alphaproteobacteria</taxon>
        <taxon>Rhodospirillales</taxon>
        <taxon>Azospirillaceae</taxon>
        <taxon>Azospirillum</taxon>
    </lineage>
</organism>
<evidence type="ECO:0000313" key="8">
    <source>
        <dbReference type="EMBL" id="MBP2293761.1"/>
    </source>
</evidence>
<name>A0ABS4SMG5_9PROT</name>
<dbReference type="Proteomes" id="UP000781958">
    <property type="component" value="Unassembled WGS sequence"/>
</dbReference>
<feature type="domain" description="Type II secretion system protein GspF" evidence="7">
    <location>
        <begin position="189"/>
        <end position="316"/>
    </location>
</feature>
<evidence type="ECO:0000256" key="3">
    <source>
        <dbReference type="ARBA" id="ARBA00022692"/>
    </source>
</evidence>
<comment type="caution">
    <text evidence="8">The sequence shown here is derived from an EMBL/GenBank/DDBJ whole genome shotgun (WGS) entry which is preliminary data.</text>
</comment>
<protein>
    <submittedName>
        <fullName evidence="8">Tight adherence protein C</fullName>
    </submittedName>
</protein>
<proteinExistence type="predicted"/>
<evidence type="ECO:0000256" key="4">
    <source>
        <dbReference type="ARBA" id="ARBA00022989"/>
    </source>
</evidence>
<dbReference type="PANTHER" id="PTHR35007">
    <property type="entry name" value="INTEGRAL MEMBRANE PROTEIN-RELATED"/>
    <property type="match status" value="1"/>
</dbReference>
<reference evidence="8 9" key="1">
    <citation type="submission" date="2021-03" db="EMBL/GenBank/DDBJ databases">
        <title>Genomic Encyclopedia of Type Strains, Phase III (KMG-III): the genomes of soil and plant-associated and newly described type strains.</title>
        <authorList>
            <person name="Whitman W."/>
        </authorList>
    </citation>
    <scope>NUCLEOTIDE SEQUENCE [LARGE SCALE GENOMIC DNA]</scope>
    <source>
        <strain evidence="8 9">IMMIB AFH-6</strain>
    </source>
</reference>
<evidence type="ECO:0000256" key="5">
    <source>
        <dbReference type="ARBA" id="ARBA00023136"/>
    </source>
</evidence>
<evidence type="ECO:0000259" key="7">
    <source>
        <dbReference type="Pfam" id="PF00482"/>
    </source>
</evidence>
<dbReference type="EMBL" id="JAGINP010000012">
    <property type="protein sequence ID" value="MBP2293761.1"/>
    <property type="molecule type" value="Genomic_DNA"/>
</dbReference>
<evidence type="ECO:0000256" key="2">
    <source>
        <dbReference type="ARBA" id="ARBA00022475"/>
    </source>
</evidence>
<feature type="transmembrane region" description="Helical" evidence="6">
    <location>
        <begin position="121"/>
        <end position="139"/>
    </location>
</feature>
<comment type="subcellular location">
    <subcellularLocation>
        <location evidence="1">Cell membrane</location>
        <topology evidence="1">Multi-pass membrane protein</topology>
    </subcellularLocation>
</comment>
<evidence type="ECO:0000256" key="1">
    <source>
        <dbReference type="ARBA" id="ARBA00004651"/>
    </source>
</evidence>
<evidence type="ECO:0000256" key="6">
    <source>
        <dbReference type="SAM" id="Phobius"/>
    </source>
</evidence>
<keyword evidence="2" id="KW-1003">Cell membrane</keyword>
<feature type="transmembrane region" description="Helical" evidence="6">
    <location>
        <begin position="151"/>
        <end position="170"/>
    </location>
</feature>
<dbReference type="RefSeq" id="WP_209767683.1">
    <property type="nucleotide sequence ID" value="NZ_JAGINP010000012.1"/>
</dbReference>
<feature type="transmembrane region" description="Helical" evidence="6">
    <location>
        <begin position="298"/>
        <end position="322"/>
    </location>
</feature>
<keyword evidence="4 6" id="KW-1133">Transmembrane helix</keyword>
<gene>
    <name evidence="8" type="ORF">J2851_003545</name>
</gene>
<dbReference type="InterPro" id="IPR018076">
    <property type="entry name" value="T2SS_GspF_dom"/>
</dbReference>
<accession>A0ABS4SMG5</accession>
<sequence>MPDSHLFDSRLFDVFNDLRYAFVDERALILGAVFLSVFLAVLAAAAALRRPDAATARMRALAIRGRTGATLRHGLDGEGTRDLIRKLERTLVPTDGRKRSYAQQRLVQAGYYHPRALPVYYALRCALALGLPVLALAAWPLLGGSMSVRTMYFVGVGAAALGFFGPAVFLSQRVEIRQKAVREAFPDTLDMLLVCVEAGLGLNAAIARVASELKDAHPLLSEHFLILGLEMQAGIARDAALRNLGARIGLDEVNALVTLLVQADSMGVSIAQTLRVYAADMRRKRLVKAEEHANKLPVHMVLPLAAFIMPSFLIVICIPTVIRVLRVLLPALSGH</sequence>
<dbReference type="Pfam" id="PF00482">
    <property type="entry name" value="T2SSF"/>
    <property type="match status" value="1"/>
</dbReference>
<keyword evidence="9" id="KW-1185">Reference proteome</keyword>